<feature type="chain" id="PRO_5019077022" evidence="5">
    <location>
        <begin position="22"/>
        <end position="353"/>
    </location>
</feature>
<feature type="region of interest" description="Disordered" evidence="4">
    <location>
        <begin position="168"/>
        <end position="237"/>
    </location>
</feature>
<feature type="repeat" description="TPR" evidence="3">
    <location>
        <begin position="88"/>
        <end position="121"/>
    </location>
</feature>
<dbReference type="SUPFAM" id="SSF48452">
    <property type="entry name" value="TPR-like"/>
    <property type="match status" value="1"/>
</dbReference>
<evidence type="ECO:0000256" key="5">
    <source>
        <dbReference type="SAM" id="SignalP"/>
    </source>
</evidence>
<feature type="compositionally biased region" description="Pro residues" evidence="4">
    <location>
        <begin position="224"/>
        <end position="234"/>
    </location>
</feature>
<dbReference type="Proteomes" id="UP000282438">
    <property type="component" value="Chromosome"/>
</dbReference>
<sequence>MTLRRIALAFVPLFLSFSAYAGDAEDIQQLLKSKQLPQALDRADKYLAKSPKEPSIRFLRGIILTEMGRTEEGIKAFTQLSADNPQLPEPYNNLAVLYAQQNQLDKARAALLMAIQTNPSYATAHENLGDLYARLASQAYDKALQLEGSNPAVQGKLKMVGSLFGTPAAKTNSAPVKTAQATPLTSKPAVPEPKPTALPSPAPTVKPTTAPTVTPTVAPTAKPNTPPTPTPAPKPNTLDADKTQIAGAVRSWAQAWSKQNVAGYLAAYSNNFKTPGTQKFSAWSEERRQRISSPKSINVKISDMKIDIADNGTAKVRFRQHYKASHLSSSTGKTLILEKSGSRWLIREERTGF</sequence>
<dbReference type="InterPro" id="IPR051685">
    <property type="entry name" value="Ycf3/AcsC/BcsC/TPR_MFPF"/>
</dbReference>
<dbReference type="PROSITE" id="PS50005">
    <property type="entry name" value="TPR"/>
    <property type="match status" value="1"/>
</dbReference>
<evidence type="ECO:0000256" key="2">
    <source>
        <dbReference type="ARBA" id="ARBA00022803"/>
    </source>
</evidence>
<feature type="compositionally biased region" description="Low complexity" evidence="4">
    <location>
        <begin position="205"/>
        <end position="223"/>
    </location>
</feature>
<dbReference type="SUPFAM" id="SSF54427">
    <property type="entry name" value="NTF2-like"/>
    <property type="match status" value="1"/>
</dbReference>
<dbReference type="Gene3D" id="3.10.450.50">
    <property type="match status" value="1"/>
</dbReference>
<protein>
    <submittedName>
        <fullName evidence="7">Tetratricopeptide repeat protein</fullName>
    </submittedName>
</protein>
<organism evidence="7 8">
    <name type="scientific">Iodobacter ciconiae</name>
    <dbReference type="NCBI Taxonomy" id="2496266"/>
    <lineage>
        <taxon>Bacteria</taxon>
        <taxon>Pseudomonadati</taxon>
        <taxon>Pseudomonadota</taxon>
        <taxon>Betaproteobacteria</taxon>
        <taxon>Neisseriales</taxon>
        <taxon>Chitinibacteraceae</taxon>
        <taxon>Iodobacter</taxon>
    </lineage>
</organism>
<keyword evidence="8" id="KW-1185">Reference proteome</keyword>
<dbReference type="SMART" id="SM00028">
    <property type="entry name" value="TPR"/>
    <property type="match status" value="3"/>
</dbReference>
<dbReference type="PANTHER" id="PTHR44943:SF8">
    <property type="entry name" value="TPR REPEAT-CONTAINING PROTEIN MJ0263"/>
    <property type="match status" value="1"/>
</dbReference>
<dbReference type="RefSeq" id="WP_125972132.1">
    <property type="nucleotide sequence ID" value="NZ_CP034433.1"/>
</dbReference>
<keyword evidence="2 3" id="KW-0802">TPR repeat</keyword>
<proteinExistence type="predicted"/>
<accession>A0A3S8ZR21</accession>
<feature type="signal peptide" evidence="5">
    <location>
        <begin position="1"/>
        <end position="21"/>
    </location>
</feature>
<evidence type="ECO:0000256" key="4">
    <source>
        <dbReference type="SAM" id="MobiDB-lite"/>
    </source>
</evidence>
<gene>
    <name evidence="7" type="ORF">EJO50_05210</name>
</gene>
<feature type="compositionally biased region" description="Pro residues" evidence="4">
    <location>
        <begin position="190"/>
        <end position="204"/>
    </location>
</feature>
<dbReference type="Pfam" id="PF13414">
    <property type="entry name" value="TPR_11"/>
    <property type="match status" value="1"/>
</dbReference>
<name>A0A3S8ZR21_9NEIS</name>
<dbReference type="PANTHER" id="PTHR44943">
    <property type="entry name" value="CELLULOSE SYNTHASE OPERON PROTEIN C"/>
    <property type="match status" value="1"/>
</dbReference>
<evidence type="ECO:0000256" key="3">
    <source>
        <dbReference type="PROSITE-ProRule" id="PRU00339"/>
    </source>
</evidence>
<feature type="compositionally biased region" description="Polar residues" evidence="4">
    <location>
        <begin position="169"/>
        <end position="185"/>
    </location>
</feature>
<dbReference type="KEGG" id="iod:EJO50_05210"/>
<dbReference type="InterPro" id="IPR019734">
    <property type="entry name" value="TPR_rpt"/>
</dbReference>
<keyword evidence="5" id="KW-0732">Signal</keyword>
<evidence type="ECO:0000256" key="1">
    <source>
        <dbReference type="ARBA" id="ARBA00022737"/>
    </source>
</evidence>
<dbReference type="InterPro" id="IPR056203">
    <property type="entry name" value="Cds6_C"/>
</dbReference>
<dbReference type="InterPro" id="IPR011990">
    <property type="entry name" value="TPR-like_helical_dom_sf"/>
</dbReference>
<keyword evidence="1" id="KW-0677">Repeat</keyword>
<reference evidence="7 8" key="1">
    <citation type="submission" date="2018-12" db="EMBL/GenBank/DDBJ databases">
        <title>Complete genome sequence of Iodobacter sp. H11R3.</title>
        <authorList>
            <person name="Bae J.-W."/>
        </authorList>
    </citation>
    <scope>NUCLEOTIDE SEQUENCE [LARGE SCALE GENOMIC DNA]</scope>
    <source>
        <strain evidence="7 8">H11R3</strain>
    </source>
</reference>
<dbReference type="Gene3D" id="1.25.40.10">
    <property type="entry name" value="Tetratricopeptide repeat domain"/>
    <property type="match status" value="1"/>
</dbReference>
<dbReference type="InterPro" id="IPR032710">
    <property type="entry name" value="NTF2-like_dom_sf"/>
</dbReference>
<evidence type="ECO:0000313" key="8">
    <source>
        <dbReference type="Proteomes" id="UP000282438"/>
    </source>
</evidence>
<evidence type="ECO:0000259" key="6">
    <source>
        <dbReference type="Pfam" id="PF24125"/>
    </source>
</evidence>
<dbReference type="Pfam" id="PF24125">
    <property type="entry name" value="Cds6_C"/>
    <property type="match status" value="1"/>
</dbReference>
<feature type="domain" description="Cds6 C-terminal" evidence="6">
    <location>
        <begin position="245"/>
        <end position="349"/>
    </location>
</feature>
<evidence type="ECO:0000313" key="7">
    <source>
        <dbReference type="EMBL" id="AZN35933.1"/>
    </source>
</evidence>
<dbReference type="OrthoDB" id="5294075at2"/>
<dbReference type="EMBL" id="CP034433">
    <property type="protein sequence ID" value="AZN35933.1"/>
    <property type="molecule type" value="Genomic_DNA"/>
</dbReference>
<dbReference type="AlphaFoldDB" id="A0A3S8ZR21"/>